<dbReference type="RefSeq" id="WP_125972267.1">
    <property type="nucleotide sequence ID" value="NZ_BAAADY010000019.1"/>
</dbReference>
<dbReference type="Pfam" id="PF00593">
    <property type="entry name" value="TonB_dep_Rec_b-barrel"/>
    <property type="match status" value="1"/>
</dbReference>
<dbReference type="InterPro" id="IPR036942">
    <property type="entry name" value="Beta-barrel_TonB_sf"/>
</dbReference>
<comment type="similarity">
    <text evidence="4">Belongs to the TonB-dependent receptor family.</text>
</comment>
<evidence type="ECO:0000256" key="4">
    <source>
        <dbReference type="RuleBase" id="RU003357"/>
    </source>
</evidence>
<dbReference type="SUPFAM" id="SSF56935">
    <property type="entry name" value="Porins"/>
    <property type="match status" value="1"/>
</dbReference>
<keyword evidence="4" id="KW-0798">TonB box</keyword>
<dbReference type="PANTHER" id="PTHR40980">
    <property type="entry name" value="PLUG DOMAIN-CONTAINING PROTEIN"/>
    <property type="match status" value="1"/>
</dbReference>
<comment type="caution">
    <text evidence="9">The sequence shown here is derived from an EMBL/GenBank/DDBJ whole genome shotgun (WGS) entry which is preliminary data.</text>
</comment>
<evidence type="ECO:0000259" key="7">
    <source>
        <dbReference type="Pfam" id="PF00593"/>
    </source>
</evidence>
<dbReference type="InterPro" id="IPR012910">
    <property type="entry name" value="Plug_dom"/>
</dbReference>
<feature type="domain" description="TonB-dependent receptor plug" evidence="8">
    <location>
        <begin position="65"/>
        <end position="157"/>
    </location>
</feature>
<keyword evidence="10" id="KW-1185">Reference proteome</keyword>
<dbReference type="Proteomes" id="UP000531251">
    <property type="component" value="Unassembled WGS sequence"/>
</dbReference>
<protein>
    <submittedName>
        <fullName evidence="9">TonB-dependent receptor</fullName>
    </submittedName>
</protein>
<feature type="compositionally biased region" description="Polar residues" evidence="5">
    <location>
        <begin position="26"/>
        <end position="43"/>
    </location>
</feature>
<gene>
    <name evidence="9" type="ORF">GGR89_003107</name>
</gene>
<keyword evidence="2 4" id="KW-0472">Membrane</keyword>
<evidence type="ECO:0000313" key="9">
    <source>
        <dbReference type="EMBL" id="NJB98770.1"/>
    </source>
</evidence>
<evidence type="ECO:0000256" key="5">
    <source>
        <dbReference type="SAM" id="MobiDB-lite"/>
    </source>
</evidence>
<dbReference type="InterPro" id="IPR010104">
    <property type="entry name" value="TonB_rcpt_bac"/>
</dbReference>
<proteinExistence type="inferred from homology"/>
<keyword evidence="9" id="KW-0675">Receptor</keyword>
<keyword evidence="3" id="KW-0998">Cell outer membrane</keyword>
<dbReference type="PANTHER" id="PTHR40980:SF3">
    <property type="entry name" value="TONB-DEPENDENT RECEPTOR-LIKE BETA-BARREL DOMAIN-CONTAINING PROTEIN"/>
    <property type="match status" value="1"/>
</dbReference>
<accession>A0A7X5Y1B0</accession>
<organism evidence="9 10">
    <name type="scientific">Sphingomonas trueperi</name>
    <dbReference type="NCBI Taxonomy" id="53317"/>
    <lineage>
        <taxon>Bacteria</taxon>
        <taxon>Pseudomonadati</taxon>
        <taxon>Pseudomonadota</taxon>
        <taxon>Alphaproteobacteria</taxon>
        <taxon>Sphingomonadales</taxon>
        <taxon>Sphingomonadaceae</taxon>
        <taxon>Sphingomonas</taxon>
    </lineage>
</organism>
<keyword evidence="6" id="KW-0732">Signal</keyword>
<dbReference type="AlphaFoldDB" id="A0A7X5Y1B0"/>
<dbReference type="Pfam" id="PF07715">
    <property type="entry name" value="Plug"/>
    <property type="match status" value="1"/>
</dbReference>
<name>A0A7X5Y1B0_9SPHN</name>
<feature type="chain" id="PRO_5030939224" evidence="6">
    <location>
        <begin position="25"/>
        <end position="934"/>
    </location>
</feature>
<feature type="region of interest" description="Disordered" evidence="5">
    <location>
        <begin position="25"/>
        <end position="45"/>
    </location>
</feature>
<dbReference type="InterPro" id="IPR037066">
    <property type="entry name" value="Plug_dom_sf"/>
</dbReference>
<dbReference type="GO" id="GO:0009279">
    <property type="term" value="C:cell outer membrane"/>
    <property type="evidence" value="ECO:0007669"/>
    <property type="project" value="UniProtKB-SubCell"/>
</dbReference>
<evidence type="ECO:0000313" key="10">
    <source>
        <dbReference type="Proteomes" id="UP000531251"/>
    </source>
</evidence>
<evidence type="ECO:0000259" key="8">
    <source>
        <dbReference type="Pfam" id="PF07715"/>
    </source>
</evidence>
<dbReference type="Gene3D" id="2.40.170.20">
    <property type="entry name" value="TonB-dependent receptor, beta-barrel domain"/>
    <property type="match status" value="1"/>
</dbReference>
<evidence type="ECO:0000256" key="1">
    <source>
        <dbReference type="ARBA" id="ARBA00004442"/>
    </source>
</evidence>
<evidence type="ECO:0000256" key="6">
    <source>
        <dbReference type="SAM" id="SignalP"/>
    </source>
</evidence>
<dbReference type="EMBL" id="JAATJB010000010">
    <property type="protein sequence ID" value="NJB98770.1"/>
    <property type="molecule type" value="Genomic_DNA"/>
</dbReference>
<comment type="subcellular location">
    <subcellularLocation>
        <location evidence="1 4">Cell outer membrane</location>
    </subcellularLocation>
</comment>
<dbReference type="NCBIfam" id="TIGR01782">
    <property type="entry name" value="TonB-Xanth-Caul"/>
    <property type="match status" value="1"/>
</dbReference>
<dbReference type="Gene3D" id="2.170.130.10">
    <property type="entry name" value="TonB-dependent receptor, plug domain"/>
    <property type="match status" value="1"/>
</dbReference>
<evidence type="ECO:0000256" key="3">
    <source>
        <dbReference type="ARBA" id="ARBA00023237"/>
    </source>
</evidence>
<dbReference type="InterPro" id="IPR000531">
    <property type="entry name" value="Beta-barrel_TonB"/>
</dbReference>
<reference evidence="9 10" key="1">
    <citation type="submission" date="2020-03" db="EMBL/GenBank/DDBJ databases">
        <title>Genomic Encyclopedia of Type Strains, Phase IV (KMG-IV): sequencing the most valuable type-strain genomes for metagenomic binning, comparative biology and taxonomic classification.</title>
        <authorList>
            <person name="Goeker M."/>
        </authorList>
    </citation>
    <scope>NUCLEOTIDE SEQUENCE [LARGE SCALE GENOMIC DNA]</scope>
    <source>
        <strain evidence="9 10">DSM 7225</strain>
    </source>
</reference>
<evidence type="ECO:0000256" key="2">
    <source>
        <dbReference type="ARBA" id="ARBA00023136"/>
    </source>
</evidence>
<feature type="signal peptide" evidence="6">
    <location>
        <begin position="1"/>
        <end position="24"/>
    </location>
</feature>
<feature type="domain" description="TonB-dependent receptor-like beta-barrel" evidence="7">
    <location>
        <begin position="427"/>
        <end position="898"/>
    </location>
</feature>
<sequence>MTRKPILLMGVALMALAGAAPAWAQSDANSGETPQTPSAQSSATEEEILVTGIRASLASAREFKRNSDSILDAIVAEDIGKLPDNNASESLARLPGVQVSRYADEASGILIRGLPDVGTSFNGREIFTAENRTVQVHDFPAGALAALEVYKSATADLIEPGLAGLVNVRSRRPFDFKGLEIAGAIRASYNDQSKKTNPNGNLLISNRWNTPIGEMGALVNVAYNRFYYNNAIRYTNGGVDPVANSKATLPAGEAADFRLPYSVGLYYPRGLRERPSVNGSLQWKPAHNLEIYADGLWQAFRNQGSTESFDVSLLRAAPKNAAGVEVPPTLSNIVRVPGEPNKLVSVSKTGGYPAEMFRSTSRDFTNTYQAAAGFVWNTGRAVISSDFAYTFSEYGANERSLDSQTASAPPVNVIFEKEKSSWFDLGNYDMTNPANYVWRGYYEREYYVSGAGIQWRGDVALDTEIGWLPKIKFGLRATDRDAKRRQGNRYAYTPTLNIPFASLPTGSLEQVQDGFRGDGPPFRNWLMPSYDAIQGNAEALRQLSYASLQKIVAANPNDQGYKDALQQFSTQAIPMDPYGGFYAKESSYAAYASAGYAFDVGIPIDGSVGVRIVNTDGRYVGTSKVTAVDGTVSAVTDTNRQNYVDVLPSFGLRAKLAQGLQARLGFTMTRTRPGFGQLNPAFSLNRNTDAGSGGNASRYAFFGSGGNPDLKPLTSKNYDATIEYYFGRNGAVSGAVFYRDLKGFISNYTRDVNDPVYGLIQISRPENAGTGKIKGFELSAQSFFDFLPGWLSGFGAQANLTYVDAKNQLPAALGTAQPMVSLTGLSKWSYNLSGFYEREKISLRLSYNYRSSYIDFYSRNSNDQQYTGQSVRPISRLDFSGSYTPIENITLTAEVNNILAQPFSNYRYFNETQYYPIDTRYEGRYYSVGVRFRF</sequence>